<dbReference type="GO" id="GO:0005829">
    <property type="term" value="C:cytosol"/>
    <property type="evidence" value="ECO:0007669"/>
    <property type="project" value="TreeGrafter"/>
</dbReference>
<protein>
    <recommendedName>
        <fullName evidence="12">2-dehydro-3-deoxygluconokinase</fullName>
        <ecNumber evidence="11">2.7.1.45</ecNumber>
    </recommendedName>
    <alternativeName>
        <fullName evidence="13">2-keto-3-deoxygluconokinase</fullName>
    </alternativeName>
    <alternativeName>
        <fullName evidence="14">3-deoxy-2-oxo-D-gluconate kinase</fullName>
    </alternativeName>
    <alternativeName>
        <fullName evidence="8">KDG kinase</fullName>
    </alternativeName>
</protein>
<keyword evidence="2" id="KW-0808">Transferase</keyword>
<keyword evidence="6" id="KW-0119">Carbohydrate metabolism</keyword>
<dbReference type="CDD" id="cd01166">
    <property type="entry name" value="KdgK"/>
    <property type="match status" value="1"/>
</dbReference>
<comment type="pathway">
    <text evidence="7">Carbohydrate acid metabolism; 2-dehydro-3-deoxy-D-gluconate degradation; D-glyceraldehyde 3-phosphate and pyruvate from 2-dehydro-3-deoxy-D-gluconate: step 1/2.</text>
</comment>
<evidence type="ECO:0000256" key="2">
    <source>
        <dbReference type="ARBA" id="ARBA00022679"/>
    </source>
</evidence>
<evidence type="ECO:0000313" key="16">
    <source>
        <dbReference type="EMBL" id="PRW85142.1"/>
    </source>
</evidence>
<dbReference type="RefSeq" id="WP_099421682.1">
    <property type="nucleotide sequence ID" value="NZ_PVUH01000026.1"/>
</dbReference>
<dbReference type="GO" id="GO:0042840">
    <property type="term" value="P:D-glucuronate catabolic process"/>
    <property type="evidence" value="ECO:0007669"/>
    <property type="project" value="TreeGrafter"/>
</dbReference>
<evidence type="ECO:0000256" key="11">
    <source>
        <dbReference type="ARBA" id="ARBA00066369"/>
    </source>
</evidence>
<dbReference type="GO" id="GO:0006974">
    <property type="term" value="P:DNA damage response"/>
    <property type="evidence" value="ECO:0007669"/>
    <property type="project" value="TreeGrafter"/>
</dbReference>
<dbReference type="PANTHER" id="PTHR43085:SF15">
    <property type="entry name" value="2-DEHYDRO-3-DEOXYGLUCONOKINASE"/>
    <property type="match status" value="1"/>
</dbReference>
<comment type="similarity">
    <text evidence="1">Belongs to the carbohydrate kinase PfkB family.</text>
</comment>
<dbReference type="SUPFAM" id="SSF53613">
    <property type="entry name" value="Ribokinase-like"/>
    <property type="match status" value="1"/>
</dbReference>
<dbReference type="AlphaFoldDB" id="A0A2T0HPW9"/>
<evidence type="ECO:0000256" key="5">
    <source>
        <dbReference type="ARBA" id="ARBA00022840"/>
    </source>
</evidence>
<reference evidence="16 17" key="1">
    <citation type="submission" date="2018-03" db="EMBL/GenBank/DDBJ databases">
        <title>Blue discolouration in mozzarella cheese caused by Pseudomonas fluorescens.</title>
        <authorList>
            <person name="Chiesa F."/>
            <person name="Dalmasso A."/>
            <person name="Lomonaco S."/>
        </authorList>
    </citation>
    <scope>NUCLEOTIDE SEQUENCE [LARGE SCALE GENOMIC DNA]</scope>
    <source>
        <strain evidence="16 17">11293</strain>
    </source>
</reference>
<comment type="function">
    <text evidence="10">Catalyzes the phosphorylation of 2-keto-3-deoxygluconate (KDG) to produce 2-keto-3-deoxy-6-phosphogluconate (KDPG).</text>
</comment>
<dbReference type="EMBL" id="PVUH01000026">
    <property type="protein sequence ID" value="PRW85142.1"/>
    <property type="molecule type" value="Genomic_DNA"/>
</dbReference>
<evidence type="ECO:0000256" key="3">
    <source>
        <dbReference type="ARBA" id="ARBA00022741"/>
    </source>
</evidence>
<dbReference type="GO" id="GO:0019698">
    <property type="term" value="P:D-galacturonate catabolic process"/>
    <property type="evidence" value="ECO:0007669"/>
    <property type="project" value="TreeGrafter"/>
</dbReference>
<dbReference type="Gene3D" id="3.40.1190.20">
    <property type="match status" value="1"/>
</dbReference>
<accession>A0A2T0HPW9</accession>
<dbReference type="PANTHER" id="PTHR43085">
    <property type="entry name" value="HEXOKINASE FAMILY MEMBER"/>
    <property type="match status" value="1"/>
</dbReference>
<dbReference type="FunFam" id="3.40.1190.20:FF:000011">
    <property type="entry name" value="2-dehydro-3-deoxygluconokinase, putative"/>
    <property type="match status" value="1"/>
</dbReference>
<name>A0A2T0HPW9_PSEFL</name>
<evidence type="ECO:0000256" key="9">
    <source>
        <dbReference type="ARBA" id="ARBA00050729"/>
    </source>
</evidence>
<comment type="caution">
    <text evidence="16">The sequence shown here is derived from an EMBL/GenBank/DDBJ whole genome shotgun (WGS) entry which is preliminary data.</text>
</comment>
<evidence type="ECO:0000256" key="6">
    <source>
        <dbReference type="ARBA" id="ARBA00023277"/>
    </source>
</evidence>
<evidence type="ECO:0000256" key="1">
    <source>
        <dbReference type="ARBA" id="ARBA00010688"/>
    </source>
</evidence>
<comment type="catalytic activity">
    <reaction evidence="9">
        <text>2-dehydro-3-deoxy-D-gluconate + ATP = 2-dehydro-3-deoxy-6-phospho-D-gluconate + ADP + H(+)</text>
        <dbReference type="Rhea" id="RHEA:14797"/>
        <dbReference type="ChEBI" id="CHEBI:15378"/>
        <dbReference type="ChEBI" id="CHEBI:30616"/>
        <dbReference type="ChEBI" id="CHEBI:57569"/>
        <dbReference type="ChEBI" id="CHEBI:57990"/>
        <dbReference type="ChEBI" id="CHEBI:456216"/>
        <dbReference type="EC" id="2.7.1.45"/>
    </reaction>
</comment>
<keyword evidence="4 16" id="KW-0418">Kinase</keyword>
<dbReference type="InterPro" id="IPR011611">
    <property type="entry name" value="PfkB_dom"/>
</dbReference>
<sequence>MGELMRTQNSRIAAIGECMIELRQNSDDTLHHGFGGDTLNTAIYMVRLLGDRAKIDYFTALGNDSFSDSMCRAWAKEGIGLTGVQRLPGRLPGLYCIQNDAAGERRFLYWRTEAAVRDCFATLQSKEILETLTQYDLLYISGITLAILGEHGRGRLLPALRRAHEGGTRIAFDNNYRPRLWCSVTEARIAYRNILPITDVALVSEEDDQALFGYSTTEQLLSAYAEFDIEEIIVKRGSNSCLLDCEGERAEIDSQRVDQVIDTTAAGDSFGAAYLASRILGRSPGLSAVNGHRLASLVIQHPGALISTELMANFAI</sequence>
<evidence type="ECO:0000313" key="17">
    <source>
        <dbReference type="Proteomes" id="UP000239731"/>
    </source>
</evidence>
<dbReference type="GO" id="GO:0005524">
    <property type="term" value="F:ATP binding"/>
    <property type="evidence" value="ECO:0007669"/>
    <property type="project" value="UniProtKB-KW"/>
</dbReference>
<evidence type="ECO:0000256" key="8">
    <source>
        <dbReference type="ARBA" id="ARBA00044254"/>
    </source>
</evidence>
<organism evidence="16 17">
    <name type="scientific">Pseudomonas fluorescens</name>
    <dbReference type="NCBI Taxonomy" id="294"/>
    <lineage>
        <taxon>Bacteria</taxon>
        <taxon>Pseudomonadati</taxon>
        <taxon>Pseudomonadota</taxon>
        <taxon>Gammaproteobacteria</taxon>
        <taxon>Pseudomonadales</taxon>
        <taxon>Pseudomonadaceae</taxon>
        <taxon>Pseudomonas</taxon>
    </lineage>
</organism>
<feature type="domain" description="Carbohydrate kinase PfkB" evidence="15">
    <location>
        <begin position="11"/>
        <end position="307"/>
    </location>
</feature>
<dbReference type="GO" id="GO:0008673">
    <property type="term" value="F:2-dehydro-3-deoxygluconokinase activity"/>
    <property type="evidence" value="ECO:0007669"/>
    <property type="project" value="UniProtKB-EC"/>
</dbReference>
<dbReference type="Proteomes" id="UP000239731">
    <property type="component" value="Unassembled WGS sequence"/>
</dbReference>
<evidence type="ECO:0000259" key="15">
    <source>
        <dbReference type="Pfam" id="PF00294"/>
    </source>
</evidence>
<dbReference type="InterPro" id="IPR050306">
    <property type="entry name" value="PfkB_Carbo_kinase"/>
</dbReference>
<dbReference type="PROSITE" id="PS00584">
    <property type="entry name" value="PFKB_KINASES_2"/>
    <property type="match status" value="1"/>
</dbReference>
<dbReference type="EC" id="2.7.1.45" evidence="11"/>
<evidence type="ECO:0000256" key="4">
    <source>
        <dbReference type="ARBA" id="ARBA00022777"/>
    </source>
</evidence>
<dbReference type="InterPro" id="IPR002173">
    <property type="entry name" value="Carboh/pur_kinase_PfkB_CS"/>
</dbReference>
<dbReference type="Pfam" id="PF00294">
    <property type="entry name" value="PfkB"/>
    <property type="match status" value="1"/>
</dbReference>
<evidence type="ECO:0000256" key="14">
    <source>
        <dbReference type="ARBA" id="ARBA00080545"/>
    </source>
</evidence>
<keyword evidence="5" id="KW-0067">ATP-binding</keyword>
<evidence type="ECO:0000256" key="7">
    <source>
        <dbReference type="ARBA" id="ARBA00043951"/>
    </source>
</evidence>
<evidence type="ECO:0000256" key="13">
    <source>
        <dbReference type="ARBA" id="ARBA00075711"/>
    </source>
</evidence>
<proteinExistence type="inferred from homology"/>
<evidence type="ECO:0000256" key="12">
    <source>
        <dbReference type="ARBA" id="ARBA00067931"/>
    </source>
</evidence>
<gene>
    <name evidence="16" type="ORF">C7A10_27805</name>
</gene>
<evidence type="ECO:0000256" key="10">
    <source>
        <dbReference type="ARBA" id="ARBA00054997"/>
    </source>
</evidence>
<keyword evidence="3" id="KW-0547">Nucleotide-binding</keyword>
<dbReference type="InterPro" id="IPR029056">
    <property type="entry name" value="Ribokinase-like"/>
</dbReference>